<evidence type="ECO:0000313" key="3">
    <source>
        <dbReference type="EMBL" id="KAA8996335.1"/>
    </source>
</evidence>
<proteinExistence type="predicted"/>
<evidence type="ECO:0000256" key="1">
    <source>
        <dbReference type="ARBA" id="ARBA00023125"/>
    </source>
</evidence>
<feature type="domain" description="HTH cro/C1-type" evidence="2">
    <location>
        <begin position="19"/>
        <end position="73"/>
    </location>
</feature>
<dbReference type="Gene3D" id="1.10.260.40">
    <property type="entry name" value="lambda repressor-like DNA-binding domains"/>
    <property type="match status" value="1"/>
</dbReference>
<dbReference type="OrthoDB" id="9814553at2"/>
<organism evidence="3 4">
    <name type="scientific">Paenibacillus spiritus</name>
    <dbReference type="NCBI Taxonomy" id="2496557"/>
    <lineage>
        <taxon>Bacteria</taxon>
        <taxon>Bacillati</taxon>
        <taxon>Bacillota</taxon>
        <taxon>Bacilli</taxon>
        <taxon>Bacillales</taxon>
        <taxon>Paenibacillaceae</taxon>
        <taxon>Paenibacillus</taxon>
    </lineage>
</organism>
<dbReference type="InterPro" id="IPR050807">
    <property type="entry name" value="TransReg_Diox_bact_type"/>
</dbReference>
<evidence type="ECO:0000313" key="4">
    <source>
        <dbReference type="Proteomes" id="UP000367750"/>
    </source>
</evidence>
<dbReference type="EMBL" id="VYKK01000035">
    <property type="protein sequence ID" value="KAA8996335.1"/>
    <property type="molecule type" value="Genomic_DNA"/>
</dbReference>
<reference evidence="3 4" key="1">
    <citation type="submission" date="2019-09" db="EMBL/GenBank/DDBJ databases">
        <title>Bacillus ochoae sp. nov., Paenibacillus whitsoniae sp. nov., Paenibacillus spiritus sp. nov. Isolated from the Mars Exploration Rover during spacecraft assembly.</title>
        <authorList>
            <person name="Seuylemezian A."/>
            <person name="Vaishampayan P."/>
        </authorList>
    </citation>
    <scope>NUCLEOTIDE SEQUENCE [LARGE SCALE GENOMIC DNA]</scope>
    <source>
        <strain evidence="3 4">MER_111</strain>
    </source>
</reference>
<dbReference type="SMART" id="SM00530">
    <property type="entry name" value="HTH_XRE"/>
    <property type="match status" value="1"/>
</dbReference>
<accession>A0A5J5FSX3</accession>
<keyword evidence="1" id="KW-0238">DNA-binding</keyword>
<dbReference type="GO" id="GO:0003677">
    <property type="term" value="F:DNA binding"/>
    <property type="evidence" value="ECO:0007669"/>
    <property type="project" value="UniProtKB-KW"/>
</dbReference>
<sequence length="127" mass="14441">MKGCGVVASEFLSLVGERIRTIRKEKNYTQEFLAEKANIHYTYISDIERGERNISLETLEKVVQALEISPVEVFLFEERGGLAERNDKKALISALDTLLSSRKLEEVELIVKMARDITATYDSLSKE</sequence>
<protein>
    <submittedName>
        <fullName evidence="3">Helix-turn-helix transcriptional regulator</fullName>
    </submittedName>
</protein>
<dbReference type="PANTHER" id="PTHR46797">
    <property type="entry name" value="HTH-TYPE TRANSCRIPTIONAL REGULATOR"/>
    <property type="match status" value="1"/>
</dbReference>
<dbReference type="Proteomes" id="UP000367750">
    <property type="component" value="Unassembled WGS sequence"/>
</dbReference>
<evidence type="ECO:0000259" key="2">
    <source>
        <dbReference type="PROSITE" id="PS50943"/>
    </source>
</evidence>
<keyword evidence="4" id="KW-1185">Reference proteome</keyword>
<dbReference type="Pfam" id="PF01381">
    <property type="entry name" value="HTH_3"/>
    <property type="match status" value="1"/>
</dbReference>
<dbReference type="GO" id="GO:0005829">
    <property type="term" value="C:cytosol"/>
    <property type="evidence" value="ECO:0007669"/>
    <property type="project" value="TreeGrafter"/>
</dbReference>
<dbReference type="InterPro" id="IPR001387">
    <property type="entry name" value="Cro/C1-type_HTH"/>
</dbReference>
<gene>
    <name evidence="3" type="ORF">F4V43_18670</name>
</gene>
<dbReference type="AlphaFoldDB" id="A0A5J5FSX3"/>
<name>A0A5J5FSX3_9BACL</name>
<dbReference type="SUPFAM" id="SSF47413">
    <property type="entry name" value="lambda repressor-like DNA-binding domains"/>
    <property type="match status" value="1"/>
</dbReference>
<dbReference type="PANTHER" id="PTHR46797:SF24">
    <property type="entry name" value="DNA-BINDING PHAGE PROTEIN"/>
    <property type="match status" value="1"/>
</dbReference>
<comment type="caution">
    <text evidence="3">The sequence shown here is derived from an EMBL/GenBank/DDBJ whole genome shotgun (WGS) entry which is preliminary data.</text>
</comment>
<dbReference type="CDD" id="cd00093">
    <property type="entry name" value="HTH_XRE"/>
    <property type="match status" value="1"/>
</dbReference>
<dbReference type="PROSITE" id="PS50943">
    <property type="entry name" value="HTH_CROC1"/>
    <property type="match status" value="1"/>
</dbReference>
<dbReference type="InterPro" id="IPR010982">
    <property type="entry name" value="Lambda_DNA-bd_dom_sf"/>
</dbReference>
<dbReference type="GO" id="GO:0003700">
    <property type="term" value="F:DNA-binding transcription factor activity"/>
    <property type="evidence" value="ECO:0007669"/>
    <property type="project" value="TreeGrafter"/>
</dbReference>